<dbReference type="Proteomes" id="UP001165393">
    <property type="component" value="Unassembled WGS sequence"/>
</dbReference>
<keyword evidence="2 7" id="KW-0813">Transport</keyword>
<evidence type="ECO:0000256" key="8">
    <source>
        <dbReference type="PIRSR" id="PIRSR002030-1"/>
    </source>
</evidence>
<evidence type="ECO:0000256" key="9">
    <source>
        <dbReference type="PIRSR" id="PIRSR601486-1"/>
    </source>
</evidence>
<comment type="similarity">
    <text evidence="1 7">Belongs to the truncated hemoglobin family. Group I subfamily.</text>
</comment>
<dbReference type="GO" id="GO:0020037">
    <property type="term" value="F:heme binding"/>
    <property type="evidence" value="ECO:0007669"/>
    <property type="project" value="InterPro"/>
</dbReference>
<dbReference type="InterPro" id="IPR012292">
    <property type="entry name" value="Globin/Proto"/>
</dbReference>
<accession>A0AA41W7E3</accession>
<dbReference type="SUPFAM" id="SSF46458">
    <property type="entry name" value="Globin-like"/>
    <property type="match status" value="1"/>
</dbReference>
<keyword evidence="11" id="KW-1185">Reference proteome</keyword>
<evidence type="ECO:0000256" key="4">
    <source>
        <dbReference type="ARBA" id="ARBA00022621"/>
    </source>
</evidence>
<dbReference type="InterPro" id="IPR019795">
    <property type="entry name" value="Globin_bac-like_CS"/>
</dbReference>
<keyword evidence="4 7" id="KW-0561">Oxygen transport</keyword>
<gene>
    <name evidence="10" type="ORF">NAF29_10460</name>
</gene>
<feature type="binding site" description="proximal binding residue" evidence="8">
    <location>
        <position position="88"/>
    </location>
    <ligand>
        <name>heme</name>
        <dbReference type="ChEBI" id="CHEBI:30413"/>
    </ligand>
    <ligandPart>
        <name>Fe</name>
        <dbReference type="ChEBI" id="CHEBI:18248"/>
    </ligandPart>
</feature>
<evidence type="ECO:0000313" key="11">
    <source>
        <dbReference type="Proteomes" id="UP001165393"/>
    </source>
</evidence>
<dbReference type="PROSITE" id="PS01213">
    <property type="entry name" value="GLOBIN_FAM_2"/>
    <property type="match status" value="1"/>
</dbReference>
<keyword evidence="6 7" id="KW-0408">Iron</keyword>
<name>A0AA41W7E3_9GAMM</name>
<proteinExistence type="inferred from homology"/>
<evidence type="ECO:0000313" key="10">
    <source>
        <dbReference type="EMBL" id="MCM2680086.1"/>
    </source>
</evidence>
<evidence type="ECO:0000256" key="1">
    <source>
        <dbReference type="ARBA" id="ARBA00009660"/>
    </source>
</evidence>
<feature type="binding site" description="distal binding residue" evidence="9">
    <location>
        <position position="88"/>
    </location>
    <ligand>
        <name>heme</name>
        <dbReference type="ChEBI" id="CHEBI:30413"/>
    </ligand>
    <ligandPart>
        <name>Fe</name>
        <dbReference type="ChEBI" id="CHEBI:18248"/>
    </ligandPart>
</feature>
<comment type="cofactor">
    <cofactor evidence="8">
        <name>heme</name>
        <dbReference type="ChEBI" id="CHEBI:30413"/>
    </cofactor>
    <text evidence="8">Binds 1 heme group per subunit.</text>
</comment>
<evidence type="ECO:0000256" key="7">
    <source>
        <dbReference type="PIRNR" id="PIRNR002030"/>
    </source>
</evidence>
<dbReference type="EMBL" id="JAMQGP010000004">
    <property type="protein sequence ID" value="MCM2680086.1"/>
    <property type="molecule type" value="Genomic_DNA"/>
</dbReference>
<keyword evidence="5 7" id="KW-0479">Metal-binding</keyword>
<dbReference type="GO" id="GO:0005344">
    <property type="term" value="F:oxygen carrier activity"/>
    <property type="evidence" value="ECO:0007669"/>
    <property type="project" value="UniProtKB-UniRule"/>
</dbReference>
<dbReference type="InterPro" id="IPR009050">
    <property type="entry name" value="Globin-like_sf"/>
</dbReference>
<dbReference type="Pfam" id="PF01152">
    <property type="entry name" value="Bac_globin"/>
    <property type="match status" value="1"/>
</dbReference>
<reference evidence="10 11" key="1">
    <citation type="journal article" date="2013" name="Antonie Van Leeuwenhoek">
        <title>Echinimonas agarilytica gen. nov., sp. nov., a new gammaproteobacterium isolated from the sea urchin Strongylocentrotus intermedius.</title>
        <authorList>
            <person name="Nedashkovskaya O.I."/>
            <person name="Stenkova A.M."/>
            <person name="Zhukova N.V."/>
            <person name="Van Trappen S."/>
            <person name="Lee J.S."/>
            <person name="Kim S.B."/>
        </authorList>
    </citation>
    <scope>NUCLEOTIDE SEQUENCE [LARGE SCALE GENOMIC DNA]</scope>
    <source>
        <strain evidence="10 11">KMM 6351</strain>
    </source>
</reference>
<evidence type="ECO:0000256" key="6">
    <source>
        <dbReference type="ARBA" id="ARBA00023004"/>
    </source>
</evidence>
<dbReference type="GO" id="GO:0046872">
    <property type="term" value="F:metal ion binding"/>
    <property type="evidence" value="ECO:0007669"/>
    <property type="project" value="UniProtKB-UniRule"/>
</dbReference>
<dbReference type="Gene3D" id="1.10.490.10">
    <property type="entry name" value="Globins"/>
    <property type="match status" value="1"/>
</dbReference>
<dbReference type="GO" id="GO:0019825">
    <property type="term" value="F:oxygen binding"/>
    <property type="evidence" value="ECO:0007669"/>
    <property type="project" value="InterPro"/>
</dbReference>
<sequence length="136" mass="14992">MFGLFKKKEPQAATVEEKAMTVFDKLGGAAAIDAAVDIFYRKVLADDRISHFFDTIDMQAQHVKQKAFLTMAFGGPNNYSGKDMREAHKHMNLTEEHFTAVAESLVGTLQELGVGQEDIDSVVTIAVSVKDDVLNK</sequence>
<dbReference type="PIRSF" id="PIRSF002030">
    <property type="entry name" value="Globin_Protozoa/Cyanobacteria"/>
    <property type="match status" value="1"/>
</dbReference>
<protein>
    <recommendedName>
        <fullName evidence="7">Group 1 truncated hemoglobin</fullName>
    </recommendedName>
</protein>
<dbReference type="CDD" id="cd00454">
    <property type="entry name" value="TrHb1_N"/>
    <property type="match status" value="1"/>
</dbReference>
<evidence type="ECO:0000256" key="3">
    <source>
        <dbReference type="ARBA" id="ARBA00022617"/>
    </source>
</evidence>
<keyword evidence="3 7" id="KW-0349">Heme</keyword>
<dbReference type="InterPro" id="IPR016339">
    <property type="entry name" value="Hemoglobin_trunc_I"/>
</dbReference>
<organism evidence="10 11">
    <name type="scientific">Echinimonas agarilytica</name>
    <dbReference type="NCBI Taxonomy" id="1215918"/>
    <lineage>
        <taxon>Bacteria</taxon>
        <taxon>Pseudomonadati</taxon>
        <taxon>Pseudomonadota</taxon>
        <taxon>Gammaproteobacteria</taxon>
        <taxon>Alteromonadales</taxon>
        <taxon>Echinimonadaceae</taxon>
        <taxon>Echinimonas</taxon>
    </lineage>
</organism>
<dbReference type="InterPro" id="IPR001486">
    <property type="entry name" value="Hemoglobin_trunc"/>
</dbReference>
<dbReference type="RefSeq" id="WP_251261511.1">
    <property type="nucleotide sequence ID" value="NZ_JAMQGP010000004.1"/>
</dbReference>
<comment type="caution">
    <text evidence="10">The sequence shown here is derived from an EMBL/GenBank/DDBJ whole genome shotgun (WGS) entry which is preliminary data.</text>
</comment>
<evidence type="ECO:0000256" key="5">
    <source>
        <dbReference type="ARBA" id="ARBA00022723"/>
    </source>
</evidence>
<evidence type="ECO:0000256" key="2">
    <source>
        <dbReference type="ARBA" id="ARBA00022448"/>
    </source>
</evidence>
<dbReference type="AlphaFoldDB" id="A0AA41W7E3"/>